<proteinExistence type="predicted"/>
<dbReference type="EMBL" id="GGEC01079302">
    <property type="protein sequence ID" value="MBX59786.1"/>
    <property type="molecule type" value="Transcribed_RNA"/>
</dbReference>
<organism evidence="1">
    <name type="scientific">Rhizophora mucronata</name>
    <name type="common">Asiatic mangrove</name>
    <dbReference type="NCBI Taxonomy" id="61149"/>
    <lineage>
        <taxon>Eukaryota</taxon>
        <taxon>Viridiplantae</taxon>
        <taxon>Streptophyta</taxon>
        <taxon>Embryophyta</taxon>
        <taxon>Tracheophyta</taxon>
        <taxon>Spermatophyta</taxon>
        <taxon>Magnoliopsida</taxon>
        <taxon>eudicotyledons</taxon>
        <taxon>Gunneridae</taxon>
        <taxon>Pentapetalae</taxon>
        <taxon>rosids</taxon>
        <taxon>fabids</taxon>
        <taxon>Malpighiales</taxon>
        <taxon>Rhizophoraceae</taxon>
        <taxon>Rhizophora</taxon>
    </lineage>
</organism>
<name>A0A2P2PYG7_RHIMU</name>
<evidence type="ECO:0000313" key="1">
    <source>
        <dbReference type="EMBL" id="MBX59786.1"/>
    </source>
</evidence>
<protein>
    <submittedName>
        <fullName evidence="1">Uncharacterized protein</fullName>
    </submittedName>
</protein>
<sequence>MSIRLAILLFHLIKQFDRLIIIPSLAICIDKSTIRHNIRLKAFSFHFSEHLVQSHHIFLCSPSFQQYRV</sequence>
<accession>A0A2P2PYG7</accession>
<reference evidence="1" key="1">
    <citation type="submission" date="2018-02" db="EMBL/GenBank/DDBJ databases">
        <title>Rhizophora mucronata_Transcriptome.</title>
        <authorList>
            <person name="Meera S.P."/>
            <person name="Sreeshan A."/>
            <person name="Augustine A."/>
        </authorList>
    </citation>
    <scope>NUCLEOTIDE SEQUENCE</scope>
    <source>
        <tissue evidence="1">Leaf</tissue>
    </source>
</reference>
<dbReference type="AlphaFoldDB" id="A0A2P2PYG7"/>